<feature type="transmembrane region" description="Helical" evidence="1">
    <location>
        <begin position="169"/>
        <end position="195"/>
    </location>
</feature>
<dbReference type="STRING" id="386301.SAMN05216282_10959"/>
<feature type="transmembrane region" description="Helical" evidence="1">
    <location>
        <begin position="126"/>
        <end position="157"/>
    </location>
</feature>
<protein>
    <submittedName>
        <fullName evidence="2">Uncharacterized protein</fullName>
    </submittedName>
</protein>
<dbReference type="RefSeq" id="WP_092323503.1">
    <property type="nucleotide sequence ID" value="NZ_FNFU01000009.1"/>
</dbReference>
<sequence length="279" mass="28271">MSTTTAPPAAPSAARLPTASGLTFAGILRSEWIKLRTVRSTSWSYAIVVVISLGMAAIMSLALDLPGGADLPAALQTSFVVQASTFGVFFGQLVVAVLGVLVVSGEYSTGMIRSTLTAVPRRLPALWAKAAVLFTATVLVGSVANVGSFLVAAPILAGKGIHASLFDGAVIIPLLAGALYLALVAVFALGVGAILRSSAGGIAATLGMLLLLPIVLSMIPATWATDLMPYLISNAGAGMMASGGPAPAILEPWQALLVVLGWLLASLAGAALLLKRRDA</sequence>
<evidence type="ECO:0000256" key="1">
    <source>
        <dbReference type="SAM" id="Phobius"/>
    </source>
</evidence>
<accession>A0A1G9DIN6</accession>
<dbReference type="PANTHER" id="PTHR37305">
    <property type="entry name" value="INTEGRAL MEMBRANE PROTEIN-RELATED"/>
    <property type="match status" value="1"/>
</dbReference>
<keyword evidence="1" id="KW-0812">Transmembrane</keyword>
<feature type="transmembrane region" description="Helical" evidence="1">
    <location>
        <begin position="83"/>
        <end position="105"/>
    </location>
</feature>
<keyword evidence="1" id="KW-0472">Membrane</keyword>
<dbReference type="EMBL" id="FNFU01000009">
    <property type="protein sequence ID" value="SDK63729.1"/>
    <property type="molecule type" value="Genomic_DNA"/>
</dbReference>
<feature type="transmembrane region" description="Helical" evidence="1">
    <location>
        <begin position="43"/>
        <end position="63"/>
    </location>
</feature>
<reference evidence="2 3" key="1">
    <citation type="submission" date="2016-10" db="EMBL/GenBank/DDBJ databases">
        <authorList>
            <person name="de Groot N.N."/>
        </authorList>
    </citation>
    <scope>NUCLEOTIDE SEQUENCE [LARGE SCALE GENOMIC DNA]</scope>
    <source>
        <strain evidence="2 3">CGMCC 1.5382</strain>
    </source>
</reference>
<dbReference type="Proteomes" id="UP000198701">
    <property type="component" value="Unassembled WGS sequence"/>
</dbReference>
<feature type="transmembrane region" description="Helical" evidence="1">
    <location>
        <begin position="202"/>
        <end position="223"/>
    </location>
</feature>
<dbReference type="PANTHER" id="PTHR37305:SF1">
    <property type="entry name" value="MEMBRANE PROTEIN"/>
    <property type="match status" value="1"/>
</dbReference>
<evidence type="ECO:0000313" key="3">
    <source>
        <dbReference type="Proteomes" id="UP000198701"/>
    </source>
</evidence>
<dbReference type="OrthoDB" id="3297477at2"/>
<keyword evidence="1" id="KW-1133">Transmembrane helix</keyword>
<organism evidence="2 3">
    <name type="scientific">Cryobacterium psychrotolerans</name>
    <dbReference type="NCBI Taxonomy" id="386301"/>
    <lineage>
        <taxon>Bacteria</taxon>
        <taxon>Bacillati</taxon>
        <taxon>Actinomycetota</taxon>
        <taxon>Actinomycetes</taxon>
        <taxon>Micrococcales</taxon>
        <taxon>Microbacteriaceae</taxon>
        <taxon>Cryobacterium</taxon>
    </lineage>
</organism>
<dbReference type="AlphaFoldDB" id="A0A1G9DIN6"/>
<feature type="transmembrane region" description="Helical" evidence="1">
    <location>
        <begin position="253"/>
        <end position="274"/>
    </location>
</feature>
<evidence type="ECO:0000313" key="2">
    <source>
        <dbReference type="EMBL" id="SDK63729.1"/>
    </source>
</evidence>
<proteinExistence type="predicted"/>
<gene>
    <name evidence="2" type="ORF">SAMN05216282_10959</name>
</gene>
<name>A0A1G9DIN6_9MICO</name>
<keyword evidence="3" id="KW-1185">Reference proteome</keyword>